<reference evidence="1" key="1">
    <citation type="journal article" date="2012" name="Nat. Biotechnol.">
        <title>Draft genome sequence of pigeonpea (Cajanus cajan), an orphan legume crop of resource-poor farmers.</title>
        <authorList>
            <person name="Varshney R.K."/>
            <person name="Chen W."/>
            <person name="Li Y."/>
            <person name="Bharti A.K."/>
            <person name="Saxena R.K."/>
            <person name="Schlueter J.A."/>
            <person name="Donoghue M.T."/>
            <person name="Azam S."/>
            <person name="Fan G."/>
            <person name="Whaley A.M."/>
            <person name="Farmer A.D."/>
            <person name="Sheridan J."/>
            <person name="Iwata A."/>
            <person name="Tuteja R."/>
            <person name="Penmetsa R.V."/>
            <person name="Wu W."/>
            <person name="Upadhyaya H.D."/>
            <person name="Yang S.P."/>
            <person name="Shah T."/>
            <person name="Saxena K.B."/>
            <person name="Michael T."/>
            <person name="McCombie W.R."/>
            <person name="Yang B."/>
            <person name="Zhang G."/>
            <person name="Yang H."/>
            <person name="Wang J."/>
            <person name="Spillane C."/>
            <person name="Cook D.R."/>
            <person name="May G.D."/>
            <person name="Xu X."/>
            <person name="Jackson S.A."/>
        </authorList>
    </citation>
    <scope>NUCLEOTIDE SEQUENCE [LARGE SCALE GENOMIC DNA]</scope>
</reference>
<dbReference type="AlphaFoldDB" id="A0A151RKX6"/>
<protein>
    <submittedName>
        <fullName evidence="1">Uncharacterized protein</fullName>
    </submittedName>
</protein>
<dbReference type="Gramene" id="C.cajan_41193.t">
    <property type="protein sequence ID" value="C.cajan_41193.t"/>
    <property type="gene ID" value="C.cajan_41193"/>
</dbReference>
<dbReference type="Proteomes" id="UP000075243">
    <property type="component" value="Unassembled WGS sequence"/>
</dbReference>
<sequence length="175" mass="20112">SDSNNRFNNFDNTCSTLYVSTSSIPTHSPLLSFFYNTLTKLMPFAITAISSNELFLNDQIYPMKLSTHLKVPQVLAPLLHVEEEEVKDETISINVIQGRDRRLIDKPLGRKIRSTSPLRTNTPLNWVEHEDHIPYNHNHNQTLRNQITKGMKKVKDSFGFGDCSHLRWFSANLPC</sequence>
<organism evidence="1 2">
    <name type="scientific">Cajanus cajan</name>
    <name type="common">Pigeon pea</name>
    <name type="synonym">Cajanus indicus</name>
    <dbReference type="NCBI Taxonomy" id="3821"/>
    <lineage>
        <taxon>Eukaryota</taxon>
        <taxon>Viridiplantae</taxon>
        <taxon>Streptophyta</taxon>
        <taxon>Embryophyta</taxon>
        <taxon>Tracheophyta</taxon>
        <taxon>Spermatophyta</taxon>
        <taxon>Magnoliopsida</taxon>
        <taxon>eudicotyledons</taxon>
        <taxon>Gunneridae</taxon>
        <taxon>Pentapetalae</taxon>
        <taxon>rosids</taxon>
        <taxon>fabids</taxon>
        <taxon>Fabales</taxon>
        <taxon>Fabaceae</taxon>
        <taxon>Papilionoideae</taxon>
        <taxon>50 kb inversion clade</taxon>
        <taxon>NPAAA clade</taxon>
        <taxon>indigoferoid/millettioid clade</taxon>
        <taxon>Phaseoleae</taxon>
        <taxon>Cajanus</taxon>
    </lineage>
</organism>
<dbReference type="EMBL" id="KQ483681">
    <property type="protein sequence ID" value="KYP43158.1"/>
    <property type="molecule type" value="Genomic_DNA"/>
</dbReference>
<name>A0A151RKX6_CAJCA</name>
<keyword evidence="2" id="KW-1185">Reference proteome</keyword>
<evidence type="ECO:0000313" key="2">
    <source>
        <dbReference type="Proteomes" id="UP000075243"/>
    </source>
</evidence>
<gene>
    <name evidence="1" type="ORF">KK1_035417</name>
</gene>
<dbReference type="InterPro" id="IPR012442">
    <property type="entry name" value="DUF1645_plant"/>
</dbReference>
<feature type="non-terminal residue" evidence="1">
    <location>
        <position position="1"/>
    </location>
</feature>
<dbReference type="Pfam" id="PF07816">
    <property type="entry name" value="DUF1645"/>
    <property type="match status" value="1"/>
</dbReference>
<evidence type="ECO:0000313" key="1">
    <source>
        <dbReference type="EMBL" id="KYP43158.1"/>
    </source>
</evidence>
<accession>A0A151RKX6</accession>
<proteinExistence type="predicted"/>